<name>A0A511BNC6_9PROT</name>
<proteinExistence type="predicted"/>
<evidence type="ECO:0000259" key="1">
    <source>
        <dbReference type="Pfam" id="PF12728"/>
    </source>
</evidence>
<comment type="caution">
    <text evidence="2">The sequence shown here is derived from an EMBL/GenBank/DDBJ whole genome shotgun (WGS) entry which is preliminary data.</text>
</comment>
<evidence type="ECO:0000313" key="3">
    <source>
        <dbReference type="Proteomes" id="UP000321405"/>
    </source>
</evidence>
<dbReference type="InterPro" id="IPR041657">
    <property type="entry name" value="HTH_17"/>
</dbReference>
<dbReference type="SUPFAM" id="SSF46955">
    <property type="entry name" value="Putative DNA-binding domain"/>
    <property type="match status" value="1"/>
</dbReference>
<dbReference type="InterPro" id="IPR010093">
    <property type="entry name" value="SinI_DNA-bd"/>
</dbReference>
<dbReference type="GO" id="GO:0003677">
    <property type="term" value="F:DNA binding"/>
    <property type="evidence" value="ECO:0007669"/>
    <property type="project" value="InterPro"/>
</dbReference>
<feature type="domain" description="Helix-turn-helix" evidence="1">
    <location>
        <begin position="11"/>
        <end position="56"/>
    </location>
</feature>
<dbReference type="InterPro" id="IPR009061">
    <property type="entry name" value="DNA-bd_dom_put_sf"/>
</dbReference>
<gene>
    <name evidence="2" type="ORF">SSA02_10090</name>
</gene>
<evidence type="ECO:0000313" key="2">
    <source>
        <dbReference type="EMBL" id="GEL01846.1"/>
    </source>
</evidence>
<dbReference type="Pfam" id="PF12728">
    <property type="entry name" value="HTH_17"/>
    <property type="match status" value="1"/>
</dbReference>
<dbReference type="EMBL" id="BJVC01000002">
    <property type="protein sequence ID" value="GEL01846.1"/>
    <property type="molecule type" value="Genomic_DNA"/>
</dbReference>
<reference evidence="2 3" key="1">
    <citation type="submission" date="2019-07" db="EMBL/GenBank/DDBJ databases">
        <title>Whole genome shotgun sequence of Swaminathania salitolerans NBRC 104436.</title>
        <authorList>
            <person name="Hosoyama A."/>
            <person name="Uohara A."/>
            <person name="Ohji S."/>
            <person name="Ichikawa N."/>
        </authorList>
    </citation>
    <scope>NUCLEOTIDE SEQUENCE [LARGE SCALE GENOMIC DNA]</scope>
    <source>
        <strain evidence="2 3">NBRC 104436</strain>
    </source>
</reference>
<dbReference type="Proteomes" id="UP000321405">
    <property type="component" value="Unassembled WGS sequence"/>
</dbReference>
<keyword evidence="3" id="KW-1185">Reference proteome</keyword>
<sequence>MTMEEAPEQAMTVRGVAAYLNVDEKTIYRLAKRGDLPGFKVAGAWRFKRSDLDGWIDLQKKAAQKSVRGETSERFEHQ</sequence>
<accession>A0A511BNC6</accession>
<protein>
    <recommendedName>
        <fullName evidence="1">Helix-turn-helix domain-containing protein</fullName>
    </recommendedName>
</protein>
<dbReference type="NCBIfam" id="TIGR01764">
    <property type="entry name" value="excise"/>
    <property type="match status" value="1"/>
</dbReference>
<dbReference type="RefSeq" id="WP_246103644.1">
    <property type="nucleotide sequence ID" value="NZ_BJVC01000002.1"/>
</dbReference>
<organism evidence="2 3">
    <name type="scientific">Swaminathania salitolerans</name>
    <dbReference type="NCBI Taxonomy" id="182838"/>
    <lineage>
        <taxon>Bacteria</taxon>
        <taxon>Pseudomonadati</taxon>
        <taxon>Pseudomonadota</taxon>
        <taxon>Alphaproteobacteria</taxon>
        <taxon>Acetobacterales</taxon>
        <taxon>Acetobacteraceae</taxon>
        <taxon>Swaminathania</taxon>
    </lineage>
</organism>
<dbReference type="AlphaFoldDB" id="A0A511BNC6"/>